<dbReference type="OrthoDB" id="4288312at2"/>
<dbReference type="EMBL" id="BLAE01000005">
    <property type="protein sequence ID" value="GES07171.1"/>
    <property type="molecule type" value="Genomic_DNA"/>
</dbReference>
<dbReference type="Proteomes" id="UP000331127">
    <property type="component" value="Unassembled WGS sequence"/>
</dbReference>
<dbReference type="SUPFAM" id="SSF51735">
    <property type="entry name" value="NAD(P)-binding Rossmann-fold domains"/>
    <property type="match status" value="1"/>
</dbReference>
<dbReference type="NCBIfam" id="NF005559">
    <property type="entry name" value="PRK07231.1"/>
    <property type="match status" value="1"/>
</dbReference>
<organism evidence="3 4">
    <name type="scientific">Acrocarpospora macrocephala</name>
    <dbReference type="NCBI Taxonomy" id="150177"/>
    <lineage>
        <taxon>Bacteria</taxon>
        <taxon>Bacillati</taxon>
        <taxon>Actinomycetota</taxon>
        <taxon>Actinomycetes</taxon>
        <taxon>Streptosporangiales</taxon>
        <taxon>Streptosporangiaceae</taxon>
        <taxon>Acrocarpospora</taxon>
    </lineage>
</organism>
<dbReference type="PRINTS" id="PR00081">
    <property type="entry name" value="GDHRDH"/>
</dbReference>
<keyword evidence="4" id="KW-1185">Reference proteome</keyword>
<comment type="similarity">
    <text evidence="1">Belongs to the short-chain dehydrogenases/reductases (SDR) family.</text>
</comment>
<gene>
    <name evidence="3" type="ORF">Amac_007660</name>
</gene>
<evidence type="ECO:0000313" key="4">
    <source>
        <dbReference type="Proteomes" id="UP000331127"/>
    </source>
</evidence>
<dbReference type="Pfam" id="PF13561">
    <property type="entry name" value="adh_short_C2"/>
    <property type="match status" value="1"/>
</dbReference>
<accession>A0A5M3WJ26</accession>
<dbReference type="FunFam" id="3.40.50.720:FF:000084">
    <property type="entry name" value="Short-chain dehydrogenase reductase"/>
    <property type="match status" value="1"/>
</dbReference>
<dbReference type="CDD" id="cd05233">
    <property type="entry name" value="SDR_c"/>
    <property type="match status" value="1"/>
</dbReference>
<name>A0A5M3WJ26_9ACTN</name>
<dbReference type="PANTHER" id="PTHR43669">
    <property type="entry name" value="5-KETO-D-GLUCONATE 5-REDUCTASE"/>
    <property type="match status" value="1"/>
</dbReference>
<evidence type="ECO:0000256" key="2">
    <source>
        <dbReference type="ARBA" id="ARBA00023002"/>
    </source>
</evidence>
<dbReference type="InterPro" id="IPR036291">
    <property type="entry name" value="NAD(P)-bd_dom_sf"/>
</dbReference>
<reference evidence="3 4" key="1">
    <citation type="submission" date="2019-10" db="EMBL/GenBank/DDBJ databases">
        <title>Whole genome shotgun sequence of Acrocarpospora macrocephala NBRC 16266.</title>
        <authorList>
            <person name="Ichikawa N."/>
            <person name="Kimura A."/>
            <person name="Kitahashi Y."/>
            <person name="Komaki H."/>
            <person name="Oguchi A."/>
        </authorList>
    </citation>
    <scope>NUCLEOTIDE SEQUENCE [LARGE SCALE GENOMIC DNA]</scope>
    <source>
        <strain evidence="3 4">NBRC 16266</strain>
    </source>
</reference>
<dbReference type="InterPro" id="IPR020904">
    <property type="entry name" value="Sc_DH/Rdtase_CS"/>
</dbReference>
<dbReference type="PROSITE" id="PS00061">
    <property type="entry name" value="ADH_SHORT"/>
    <property type="match status" value="1"/>
</dbReference>
<dbReference type="RefSeq" id="WP_155352884.1">
    <property type="nucleotide sequence ID" value="NZ_BAAAHL010000077.1"/>
</dbReference>
<dbReference type="InterPro" id="IPR002347">
    <property type="entry name" value="SDR_fam"/>
</dbReference>
<evidence type="ECO:0000313" key="3">
    <source>
        <dbReference type="EMBL" id="GES07171.1"/>
    </source>
</evidence>
<dbReference type="PANTHER" id="PTHR43669:SF3">
    <property type="entry name" value="ALCOHOL DEHYDROGENASE, PUTATIVE (AFU_ORTHOLOGUE AFUA_3G03445)-RELATED"/>
    <property type="match status" value="1"/>
</dbReference>
<protein>
    <submittedName>
        <fullName evidence="3">Short chain dehydrogenase</fullName>
    </submittedName>
</protein>
<sequence>MKELDGRIAFITGAASGMGRATALLMAAHGATVIVADIDEAGAKAVVDEIAQAGGSGVAKALDVTSPEQITACLDSVGAQFGHLDVLYANAGTPGATGHNVSQAEYDFSVGVNLTGAYFAAQQAIPLLNKSPHTASILFTASTAGLVGSFLSPLYSMSKGGVVMLAKALALSLAPKIRVNVICPGPIDTPMLPRFWSREKQEGVEERLDSWVANDIPLKRRGRPEEIAEAALFLAGDRASFITGVALPVDGGFTAR</sequence>
<evidence type="ECO:0000256" key="1">
    <source>
        <dbReference type="ARBA" id="ARBA00006484"/>
    </source>
</evidence>
<dbReference type="AlphaFoldDB" id="A0A5M3WJ26"/>
<proteinExistence type="inferred from homology"/>
<keyword evidence="2" id="KW-0560">Oxidoreductase</keyword>
<comment type="caution">
    <text evidence="3">The sequence shown here is derived from an EMBL/GenBank/DDBJ whole genome shotgun (WGS) entry which is preliminary data.</text>
</comment>
<dbReference type="GO" id="GO:0016491">
    <property type="term" value="F:oxidoreductase activity"/>
    <property type="evidence" value="ECO:0007669"/>
    <property type="project" value="UniProtKB-KW"/>
</dbReference>
<dbReference type="Gene3D" id="3.40.50.720">
    <property type="entry name" value="NAD(P)-binding Rossmann-like Domain"/>
    <property type="match status" value="1"/>
</dbReference>